<dbReference type="InterPro" id="IPR006295">
    <property type="entry name" value="DNA_primase_DnaG"/>
</dbReference>
<proteinExistence type="inferred from homology"/>
<comment type="subunit">
    <text evidence="12">Monomer. Interacts with DnaB.</text>
</comment>
<dbReference type="HAMAP" id="MF_00974">
    <property type="entry name" value="DNA_primase_DnaG"/>
    <property type="match status" value="1"/>
</dbReference>
<dbReference type="FunFam" id="3.40.1360.10:FF:000002">
    <property type="entry name" value="DNA primase"/>
    <property type="match status" value="1"/>
</dbReference>
<dbReference type="EMBL" id="FTNU01000014">
    <property type="protein sequence ID" value="SIS01100.1"/>
    <property type="molecule type" value="Genomic_DNA"/>
</dbReference>
<keyword evidence="2 12" id="KW-0639">Primosome</keyword>
<dbReference type="InterPro" id="IPR037068">
    <property type="entry name" value="DNA_primase_core_N_sf"/>
</dbReference>
<dbReference type="Gene3D" id="3.90.980.10">
    <property type="entry name" value="DNA primase, catalytic core, N-terminal domain"/>
    <property type="match status" value="1"/>
</dbReference>
<evidence type="ECO:0000256" key="1">
    <source>
        <dbReference type="ARBA" id="ARBA00022478"/>
    </source>
</evidence>
<keyword evidence="10 12" id="KW-0238">DNA-binding</keyword>
<dbReference type="InterPro" id="IPR006171">
    <property type="entry name" value="TOPRIM_dom"/>
</dbReference>
<dbReference type="GO" id="GO:0005737">
    <property type="term" value="C:cytoplasm"/>
    <property type="evidence" value="ECO:0007669"/>
    <property type="project" value="TreeGrafter"/>
</dbReference>
<comment type="function">
    <text evidence="12">RNA polymerase that catalyzes the synthesis of short RNA molecules used as primers for DNA polymerase during DNA replication.</text>
</comment>
<keyword evidence="6 12" id="KW-0479">Metal-binding</keyword>
<dbReference type="RefSeq" id="WP_076555742.1">
    <property type="nucleotide sequence ID" value="NZ_FTNU01000014.1"/>
</dbReference>
<dbReference type="GO" id="GO:0008270">
    <property type="term" value="F:zinc ion binding"/>
    <property type="evidence" value="ECO:0007669"/>
    <property type="project" value="UniProtKB-UniRule"/>
</dbReference>
<dbReference type="PANTHER" id="PTHR30313:SF2">
    <property type="entry name" value="DNA PRIMASE"/>
    <property type="match status" value="1"/>
</dbReference>
<dbReference type="InterPro" id="IPR050219">
    <property type="entry name" value="DnaG_primase"/>
</dbReference>
<evidence type="ECO:0000256" key="6">
    <source>
        <dbReference type="ARBA" id="ARBA00022723"/>
    </source>
</evidence>
<sequence>MQIPETLLEQLNSQADLVGMIGKHTTLKPAGREFKGCCPFHGEKTPSFYVNPETNLYYCFGCHAKGNAIGFLKDFERFSFIEAVTYLSEQTGIELPKDDNYQKKLKYKKIIKSEGAKPYPAAHHHFDDTSLQDSNHKPTVIATDWQPNQPPAQEQAQGDLYSLLDSICQYYQFMLHSTPAAKQYFLDRGLSEQTITAFGLGYAPEGWQHLEQVFPQDLEGLQILGLVRQSKTDGRTFDLLRHRVIFPIRDNQGRVIGFAGRSLGDEMPKYINSSESPVFQKQHILYGLYEARKQKASDYLVVEGYMDVISLYQAGIYGAVAPMGTAVNQKQIERLLRYNPKLTLCFDGDNAGQRAAWRTLEVAAPILYDDKELRFLILPDNHDPDTYIQAHGAEAMRQAIDKALSLSAYLYSVLASQYDLTRPESKAHAMAALRELTEQLPKGSSLKWWLSSDIYQKIKALGNNRYPSSTVDVIDYTHDATDTISEIGLYLLHNPALLTPDPLAYIITNSGMDTAHLALSERLTNQAITPPELPSWQNLASPMLSEIIATIQALPDELVYDDTVDANQRAYFIIAAMSDETKQQLTTHWQHFTQTKITQKVQDNRPLFFEILCNAIQDWLKNEQQKNSRSLLLSEIYKRRLQALNHWDALHNKAPLAEILTK</sequence>
<dbReference type="GO" id="GO:0003677">
    <property type="term" value="F:DNA binding"/>
    <property type="evidence" value="ECO:0007669"/>
    <property type="project" value="UniProtKB-KW"/>
</dbReference>
<accession>A0A1N7FLD4</accession>
<dbReference type="Pfam" id="PF13155">
    <property type="entry name" value="Toprim_2"/>
    <property type="match status" value="1"/>
</dbReference>
<dbReference type="Pfam" id="PF08275">
    <property type="entry name" value="DNAG_N"/>
    <property type="match status" value="1"/>
</dbReference>
<dbReference type="AlphaFoldDB" id="A0A1N7FLD4"/>
<keyword evidence="5 12" id="KW-0235">DNA replication</keyword>
<dbReference type="Gene3D" id="3.90.580.10">
    <property type="entry name" value="Zinc finger, CHC2-type domain"/>
    <property type="match status" value="1"/>
</dbReference>
<keyword evidence="11 12" id="KW-0804">Transcription</keyword>
<dbReference type="SUPFAM" id="SSF56731">
    <property type="entry name" value="DNA primase core"/>
    <property type="match status" value="1"/>
</dbReference>
<dbReference type="InterPro" id="IPR013264">
    <property type="entry name" value="DNAG_N"/>
</dbReference>
<dbReference type="SMART" id="SM00400">
    <property type="entry name" value="ZnF_CHCC"/>
    <property type="match status" value="1"/>
</dbReference>
<dbReference type="FunFam" id="3.90.580.10:FF:000001">
    <property type="entry name" value="DNA primase"/>
    <property type="match status" value="1"/>
</dbReference>
<dbReference type="NCBIfam" id="TIGR01391">
    <property type="entry name" value="dnaG"/>
    <property type="match status" value="1"/>
</dbReference>
<evidence type="ECO:0000256" key="9">
    <source>
        <dbReference type="ARBA" id="ARBA00022842"/>
    </source>
</evidence>
<gene>
    <name evidence="12" type="primary">dnaG</name>
    <name evidence="14" type="ORF">SAMN02745664_11412</name>
</gene>
<dbReference type="SUPFAM" id="SSF57783">
    <property type="entry name" value="Zinc beta-ribbon"/>
    <property type="match status" value="1"/>
</dbReference>
<dbReference type="GO" id="GO:0000428">
    <property type="term" value="C:DNA-directed RNA polymerase complex"/>
    <property type="evidence" value="ECO:0007669"/>
    <property type="project" value="UniProtKB-KW"/>
</dbReference>
<keyword evidence="7 12" id="KW-0863">Zinc-finger</keyword>
<evidence type="ECO:0000256" key="2">
    <source>
        <dbReference type="ARBA" id="ARBA00022515"/>
    </source>
</evidence>
<organism evidence="14 15">
    <name type="scientific">Moraxella cuniculi DSM 21768</name>
    <dbReference type="NCBI Taxonomy" id="1122245"/>
    <lineage>
        <taxon>Bacteria</taxon>
        <taxon>Pseudomonadati</taxon>
        <taxon>Pseudomonadota</taxon>
        <taxon>Gammaproteobacteria</taxon>
        <taxon>Moraxellales</taxon>
        <taxon>Moraxellaceae</taxon>
        <taxon>Moraxella</taxon>
    </lineage>
</organism>
<keyword evidence="1 12" id="KW-0240">DNA-directed RNA polymerase</keyword>
<protein>
    <recommendedName>
        <fullName evidence="12">DNA primase</fullName>
        <ecNumber evidence="12">2.7.7.101</ecNumber>
    </recommendedName>
</protein>
<evidence type="ECO:0000256" key="10">
    <source>
        <dbReference type="ARBA" id="ARBA00023125"/>
    </source>
</evidence>
<dbReference type="CDD" id="cd03364">
    <property type="entry name" value="TOPRIM_DnaG_primases"/>
    <property type="match status" value="1"/>
</dbReference>
<reference evidence="15" key="1">
    <citation type="submission" date="2017-01" db="EMBL/GenBank/DDBJ databases">
        <authorList>
            <person name="Varghese N."/>
            <person name="Submissions S."/>
        </authorList>
    </citation>
    <scope>NUCLEOTIDE SEQUENCE [LARGE SCALE GENOMIC DNA]</scope>
    <source>
        <strain evidence="15">DSM 21768</strain>
    </source>
</reference>
<dbReference type="GO" id="GO:1990077">
    <property type="term" value="C:primosome complex"/>
    <property type="evidence" value="ECO:0007669"/>
    <property type="project" value="UniProtKB-KW"/>
</dbReference>
<feature type="domain" description="Toprim" evidence="13">
    <location>
        <begin position="297"/>
        <end position="379"/>
    </location>
</feature>
<dbReference type="InterPro" id="IPR036977">
    <property type="entry name" value="DNA_primase_Znf_CHC2"/>
</dbReference>
<evidence type="ECO:0000256" key="12">
    <source>
        <dbReference type="HAMAP-Rule" id="MF_00974"/>
    </source>
</evidence>
<dbReference type="InterPro" id="IPR002694">
    <property type="entry name" value="Znf_CHC2"/>
</dbReference>
<evidence type="ECO:0000256" key="11">
    <source>
        <dbReference type="ARBA" id="ARBA00023163"/>
    </source>
</evidence>
<evidence type="ECO:0000313" key="14">
    <source>
        <dbReference type="EMBL" id="SIS01100.1"/>
    </source>
</evidence>
<dbReference type="Pfam" id="PF01807">
    <property type="entry name" value="Zn_ribbon_DnaG"/>
    <property type="match status" value="1"/>
</dbReference>
<keyword evidence="15" id="KW-1185">Reference proteome</keyword>
<dbReference type="Proteomes" id="UP000187495">
    <property type="component" value="Unassembled WGS sequence"/>
</dbReference>
<dbReference type="InterPro" id="IPR034151">
    <property type="entry name" value="TOPRIM_DnaG_bac"/>
</dbReference>
<evidence type="ECO:0000256" key="7">
    <source>
        <dbReference type="ARBA" id="ARBA00022771"/>
    </source>
</evidence>
<dbReference type="PANTHER" id="PTHR30313">
    <property type="entry name" value="DNA PRIMASE"/>
    <property type="match status" value="1"/>
</dbReference>
<comment type="similarity">
    <text evidence="12">Belongs to the DnaG primase family.</text>
</comment>
<dbReference type="SMART" id="SM00493">
    <property type="entry name" value="TOPRIM"/>
    <property type="match status" value="1"/>
</dbReference>
<evidence type="ECO:0000256" key="5">
    <source>
        <dbReference type="ARBA" id="ARBA00022705"/>
    </source>
</evidence>
<keyword evidence="3 12" id="KW-0808">Transferase</keyword>
<keyword evidence="4 12" id="KW-0548">Nucleotidyltransferase</keyword>
<dbReference type="STRING" id="34061.B0189_06335"/>
<feature type="zinc finger region" description="CHC2-type" evidence="12">
    <location>
        <begin position="38"/>
        <end position="62"/>
    </location>
</feature>
<evidence type="ECO:0000256" key="8">
    <source>
        <dbReference type="ARBA" id="ARBA00022833"/>
    </source>
</evidence>
<keyword evidence="9" id="KW-0460">Magnesium</keyword>
<evidence type="ECO:0000256" key="3">
    <source>
        <dbReference type="ARBA" id="ARBA00022679"/>
    </source>
</evidence>
<name>A0A1N7FLD4_9GAMM</name>
<keyword evidence="8 12" id="KW-0862">Zinc</keyword>
<comment type="cofactor">
    <cofactor evidence="12">
        <name>Zn(2+)</name>
        <dbReference type="ChEBI" id="CHEBI:29105"/>
    </cofactor>
    <text evidence="12">Binds 1 zinc ion per monomer.</text>
</comment>
<dbReference type="GO" id="GO:0006269">
    <property type="term" value="P:DNA replication, synthesis of primer"/>
    <property type="evidence" value="ECO:0007669"/>
    <property type="project" value="UniProtKB-UniRule"/>
</dbReference>
<evidence type="ECO:0000259" key="13">
    <source>
        <dbReference type="PROSITE" id="PS50880"/>
    </source>
</evidence>
<comment type="domain">
    <text evidence="12">Contains an N-terminal zinc-binding domain, a central core domain that contains the primase activity, and a C-terminal DnaB-binding domain.</text>
</comment>
<dbReference type="InterPro" id="IPR030846">
    <property type="entry name" value="DnaG_bac"/>
</dbReference>
<dbReference type="Gene3D" id="3.40.1360.10">
    <property type="match status" value="1"/>
</dbReference>
<dbReference type="PROSITE" id="PS50880">
    <property type="entry name" value="TOPRIM"/>
    <property type="match status" value="1"/>
</dbReference>
<evidence type="ECO:0000256" key="4">
    <source>
        <dbReference type="ARBA" id="ARBA00022695"/>
    </source>
</evidence>
<dbReference type="EC" id="2.7.7.101" evidence="12"/>
<comment type="catalytic activity">
    <reaction evidence="12">
        <text>ssDNA + n NTP = ssDNA/pppN(pN)n-1 hybrid + (n-1) diphosphate.</text>
        <dbReference type="EC" id="2.7.7.101"/>
    </reaction>
</comment>
<dbReference type="GO" id="GO:0003899">
    <property type="term" value="F:DNA-directed RNA polymerase activity"/>
    <property type="evidence" value="ECO:0007669"/>
    <property type="project" value="UniProtKB-UniRule"/>
</dbReference>
<evidence type="ECO:0000313" key="15">
    <source>
        <dbReference type="Proteomes" id="UP000187495"/>
    </source>
</evidence>